<dbReference type="InterPro" id="IPR044855">
    <property type="entry name" value="CoA-Trfase_III_dom3_sf"/>
</dbReference>
<dbReference type="RefSeq" id="WP_344894820.1">
    <property type="nucleotide sequence ID" value="NZ_BAAAZP010000224.1"/>
</dbReference>
<dbReference type="PANTHER" id="PTHR48207:SF3">
    <property type="entry name" value="SUCCINATE--HYDROXYMETHYLGLUTARATE COA-TRANSFERASE"/>
    <property type="match status" value="1"/>
</dbReference>
<feature type="compositionally biased region" description="Polar residues" evidence="2">
    <location>
        <begin position="402"/>
        <end position="414"/>
    </location>
</feature>
<evidence type="ECO:0000313" key="3">
    <source>
        <dbReference type="EMBL" id="GAA3713785.1"/>
    </source>
</evidence>
<gene>
    <name evidence="3" type="ORF">GCM10022224_094220</name>
</gene>
<dbReference type="Gene3D" id="3.40.50.10540">
    <property type="entry name" value="Crotonobetainyl-coa:carnitine coa-transferase, domain 1"/>
    <property type="match status" value="1"/>
</dbReference>
<protein>
    <submittedName>
        <fullName evidence="3">CaiB/BaiF CoA-transferase family protein</fullName>
    </submittedName>
</protein>
<dbReference type="Pfam" id="PF02515">
    <property type="entry name" value="CoA_transf_3"/>
    <property type="match status" value="1"/>
</dbReference>
<reference evidence="4" key="1">
    <citation type="journal article" date="2019" name="Int. J. Syst. Evol. Microbiol.">
        <title>The Global Catalogue of Microorganisms (GCM) 10K type strain sequencing project: providing services to taxonomists for standard genome sequencing and annotation.</title>
        <authorList>
            <consortium name="The Broad Institute Genomics Platform"/>
            <consortium name="The Broad Institute Genome Sequencing Center for Infectious Disease"/>
            <person name="Wu L."/>
            <person name="Ma J."/>
        </authorList>
    </citation>
    <scope>NUCLEOTIDE SEQUENCE [LARGE SCALE GENOMIC DNA]</scope>
    <source>
        <strain evidence="4">JCM 16904</strain>
    </source>
</reference>
<dbReference type="InterPro" id="IPR050483">
    <property type="entry name" value="CoA-transferase_III_domain"/>
</dbReference>
<evidence type="ECO:0000256" key="2">
    <source>
        <dbReference type="SAM" id="MobiDB-lite"/>
    </source>
</evidence>
<accession>A0ABP7E8N6</accession>
<dbReference type="Proteomes" id="UP001500902">
    <property type="component" value="Unassembled WGS sequence"/>
</dbReference>
<dbReference type="InterPro" id="IPR023606">
    <property type="entry name" value="CoA-Trfase_III_dom_1_sf"/>
</dbReference>
<keyword evidence="1" id="KW-0808">Transferase</keyword>
<dbReference type="PANTHER" id="PTHR48207">
    <property type="entry name" value="SUCCINATE--HYDROXYMETHYLGLUTARATE COA-TRANSFERASE"/>
    <property type="match status" value="1"/>
</dbReference>
<organism evidence="3 4">
    <name type="scientific">Nonomuraea antimicrobica</name>
    <dbReference type="NCBI Taxonomy" id="561173"/>
    <lineage>
        <taxon>Bacteria</taxon>
        <taxon>Bacillati</taxon>
        <taxon>Actinomycetota</taxon>
        <taxon>Actinomycetes</taxon>
        <taxon>Streptosporangiales</taxon>
        <taxon>Streptosporangiaceae</taxon>
        <taxon>Nonomuraea</taxon>
    </lineage>
</organism>
<evidence type="ECO:0000313" key="4">
    <source>
        <dbReference type="Proteomes" id="UP001500902"/>
    </source>
</evidence>
<sequence>MSSGLPLAGIRVLEFGTFITGPYAAGMLGDMGADVIKVERPPGGDPMRSWDGADYSPYFQAYNKSKRSLTLDLRSAQGLEACHRLVENADVLLHNFRPGVAERVGIGADDMRRLNPALVYCQISGFGAEGPYSGRPSYNQVVQSISGLDSLLIDKANPSPVGPNFADTLTALFACYGILSALVRRERTGEGSLVDATMLGSTLAFLSADVQDHLVNGTIPGPKSRPQFSQSYTVATRDDRFLTIHLSSPPKFWKGLLRVIQREDLAEDPRFAEWSDRVGNYDLLQAELAAAFASRTREEWLELLEAEDVPAAPVLDMSEALNDPQTKVMGLVAEVAAGRLGVACPISLDRERIVGSAAPRIGEHTGEILAGLGYSSADIEQMSASTRPTPAQPTPDQPASAEPTSEVTANRATE</sequence>
<evidence type="ECO:0000256" key="1">
    <source>
        <dbReference type="ARBA" id="ARBA00022679"/>
    </source>
</evidence>
<dbReference type="EMBL" id="BAAAZP010000224">
    <property type="protein sequence ID" value="GAA3713785.1"/>
    <property type="molecule type" value="Genomic_DNA"/>
</dbReference>
<name>A0ABP7E8N6_9ACTN</name>
<proteinExistence type="predicted"/>
<comment type="caution">
    <text evidence="3">The sequence shown here is derived from an EMBL/GenBank/DDBJ whole genome shotgun (WGS) entry which is preliminary data.</text>
</comment>
<feature type="region of interest" description="Disordered" evidence="2">
    <location>
        <begin position="379"/>
        <end position="414"/>
    </location>
</feature>
<dbReference type="InterPro" id="IPR003673">
    <property type="entry name" value="CoA-Trfase_fam_III"/>
</dbReference>
<dbReference type="SUPFAM" id="SSF89796">
    <property type="entry name" value="CoA-transferase family III (CaiB/BaiF)"/>
    <property type="match status" value="1"/>
</dbReference>
<dbReference type="Gene3D" id="3.30.1540.10">
    <property type="entry name" value="formyl-coa transferase, domain 3"/>
    <property type="match status" value="1"/>
</dbReference>
<keyword evidence="4" id="KW-1185">Reference proteome</keyword>